<dbReference type="GO" id="GO:0005576">
    <property type="term" value="C:extracellular region"/>
    <property type="evidence" value="ECO:0007669"/>
    <property type="project" value="InterPro"/>
</dbReference>
<evidence type="ECO:0000256" key="5">
    <source>
        <dbReference type="ARBA" id="ARBA00023295"/>
    </source>
</evidence>
<organism evidence="13 15">
    <name type="scientific">Bacteroides cellulosilyticus</name>
    <dbReference type="NCBI Taxonomy" id="246787"/>
    <lineage>
        <taxon>Bacteria</taxon>
        <taxon>Pseudomonadati</taxon>
        <taxon>Bacteroidota</taxon>
        <taxon>Bacteroidia</taxon>
        <taxon>Bacteroidales</taxon>
        <taxon>Bacteroidaceae</taxon>
        <taxon>Bacteroides</taxon>
    </lineage>
</organism>
<proteinExistence type="inferred from homology"/>
<evidence type="ECO:0000313" key="16">
    <source>
        <dbReference type="Proteomes" id="UP000448877"/>
    </source>
</evidence>
<evidence type="ECO:0000256" key="2">
    <source>
        <dbReference type="ARBA" id="ARBA00022651"/>
    </source>
</evidence>
<dbReference type="InterPro" id="IPR037054">
    <property type="entry name" value="A-glucoronidase_C_sf"/>
</dbReference>
<dbReference type="InterPro" id="IPR017853">
    <property type="entry name" value="GH"/>
</dbReference>
<dbReference type="Proteomes" id="UP000061809">
    <property type="component" value="Chromosome"/>
</dbReference>
<dbReference type="Pfam" id="PF03648">
    <property type="entry name" value="Glyco_hydro_67N"/>
    <property type="match status" value="1"/>
</dbReference>
<keyword evidence="3 7" id="KW-0378">Hydrolase</keyword>
<dbReference type="EC" id="3.2.1.131" evidence="9"/>
<dbReference type="InterPro" id="IPR011100">
    <property type="entry name" value="Glyco_hydro_67_cat"/>
</dbReference>
<dbReference type="Gene3D" id="3.20.20.80">
    <property type="entry name" value="Glycosidases"/>
    <property type="match status" value="1"/>
</dbReference>
<dbReference type="InterPro" id="IPR005154">
    <property type="entry name" value="Glyco_hydro_67_aGlcAse_N"/>
</dbReference>
<dbReference type="PANTHER" id="PTHR39207">
    <property type="entry name" value="ALPHA-GLUCURONIDASE A"/>
    <property type="match status" value="1"/>
</dbReference>
<dbReference type="Gene3D" id="3.30.379.10">
    <property type="entry name" value="Chitobiase/beta-hexosaminidase domain 2-like"/>
    <property type="match status" value="1"/>
</dbReference>
<evidence type="ECO:0000259" key="10">
    <source>
        <dbReference type="Pfam" id="PF03648"/>
    </source>
</evidence>
<dbReference type="Proteomes" id="UP000448877">
    <property type="component" value="Unassembled WGS sequence"/>
</dbReference>
<dbReference type="InterPro" id="IPR029018">
    <property type="entry name" value="Hex-like_dom2"/>
</dbReference>
<evidence type="ECO:0000256" key="3">
    <source>
        <dbReference type="ARBA" id="ARBA00022801"/>
    </source>
</evidence>
<keyword evidence="5 7" id="KW-0326">Glycosidase</keyword>
<dbReference type="PATRIC" id="fig|246787.4.peg.2785"/>
<dbReference type="eggNOG" id="COG3661">
    <property type="taxonomic scope" value="Bacteria"/>
</dbReference>
<dbReference type="RefSeq" id="WP_007216613.1">
    <property type="nucleotide sequence ID" value="NZ_CABMLT010000009.1"/>
</dbReference>
<evidence type="ECO:0000313" key="14">
    <source>
        <dbReference type="EMBL" id="KAA5414752.1"/>
    </source>
</evidence>
<dbReference type="EMBL" id="CP012801">
    <property type="protein sequence ID" value="ALJ59943.1"/>
    <property type="molecule type" value="Genomic_DNA"/>
</dbReference>
<evidence type="ECO:0000313" key="13">
    <source>
        <dbReference type="EMBL" id="ALJ59943.1"/>
    </source>
</evidence>
<comment type="subunit">
    <text evidence="9">Homodimer.</text>
</comment>
<evidence type="ECO:0000256" key="1">
    <source>
        <dbReference type="ARBA" id="ARBA00008833"/>
    </source>
</evidence>
<dbReference type="GO" id="GO:0045493">
    <property type="term" value="P:xylan catabolic process"/>
    <property type="evidence" value="ECO:0007669"/>
    <property type="project" value="UniProtKB-KW"/>
</dbReference>
<reference evidence="13 15" key="1">
    <citation type="journal article" date="2015" name="Science">
        <title>Genetic determinants of in vivo fitness and diet responsiveness in multiple human gut Bacteroides.</title>
        <authorList>
            <person name="Wu M."/>
            <person name="McNulty N.P."/>
            <person name="Rodionov D.A."/>
            <person name="Khoroshkin M.S."/>
            <person name="Griffin N.W."/>
            <person name="Cheng J."/>
            <person name="Latreille P."/>
            <person name="Kerstetter R.A."/>
            <person name="Terrapon N."/>
            <person name="Henrissat B."/>
            <person name="Osterman A.L."/>
            <person name="Gordon J.I."/>
        </authorList>
    </citation>
    <scope>NUCLEOTIDE SEQUENCE [LARGE SCALE GENOMIC DNA]</scope>
    <source>
        <strain evidence="13 15">WH2</strain>
    </source>
</reference>
<dbReference type="GO" id="GO:0033939">
    <property type="term" value="F:xylan alpha-1,2-glucuronosidase activity"/>
    <property type="evidence" value="ECO:0007669"/>
    <property type="project" value="UniProtKB-EC"/>
</dbReference>
<evidence type="ECO:0000256" key="8">
    <source>
        <dbReference type="PIRSR" id="PIRSR029900-1"/>
    </source>
</evidence>
<comment type="catalytic activity">
    <reaction evidence="9">
        <text>Hydrolysis of (1-&gt;2)-alpha-D-(4-O-methyl)glucuronosyl links in the main chain of hardwood xylans.</text>
        <dbReference type="EC" id="3.2.1.131"/>
    </reaction>
</comment>
<dbReference type="SUPFAM" id="SSF55545">
    <property type="entry name" value="beta-N-acetylhexosaminidase-like domain"/>
    <property type="match status" value="1"/>
</dbReference>
<dbReference type="KEGG" id="bcel:BcellWH2_02704"/>
<dbReference type="STRING" id="246787.BcellWH2_02704"/>
<evidence type="ECO:0000259" key="12">
    <source>
        <dbReference type="Pfam" id="PF07488"/>
    </source>
</evidence>
<comment type="similarity">
    <text evidence="1 7 9">Belongs to the glycosyl hydrolase 67 family.</text>
</comment>
<gene>
    <name evidence="13" type="ORF">BcellWH2_02704</name>
    <name evidence="14" type="ORF">F2Y81_19585</name>
</gene>
<dbReference type="Gene3D" id="3.90.1330.10">
    <property type="entry name" value="Alpha-glucuronidase, C-terminal domain"/>
    <property type="match status" value="1"/>
</dbReference>
<protein>
    <recommendedName>
        <fullName evidence="9">Xylan alpha-1,2-glucuronidase</fullName>
        <ecNumber evidence="9">3.2.1.131</ecNumber>
    </recommendedName>
</protein>
<dbReference type="GO" id="GO:0046559">
    <property type="term" value="F:alpha-glucuronidase activity"/>
    <property type="evidence" value="ECO:0007669"/>
    <property type="project" value="InterPro"/>
</dbReference>
<reference evidence="14 16" key="2">
    <citation type="journal article" date="2019" name="Nat. Med.">
        <title>A library of human gut bacterial isolates paired with longitudinal multiomics data enables mechanistic microbiome research.</title>
        <authorList>
            <person name="Poyet M."/>
            <person name="Groussin M."/>
            <person name="Gibbons S.M."/>
            <person name="Avila-Pacheco J."/>
            <person name="Jiang X."/>
            <person name="Kearney S.M."/>
            <person name="Perrotta A.R."/>
            <person name="Berdy B."/>
            <person name="Zhao S."/>
            <person name="Lieberman T.D."/>
            <person name="Swanson P.K."/>
            <person name="Smith M."/>
            <person name="Roesemann S."/>
            <person name="Alexander J.E."/>
            <person name="Rich S.A."/>
            <person name="Livny J."/>
            <person name="Vlamakis H."/>
            <person name="Clish C."/>
            <person name="Bullock K."/>
            <person name="Deik A."/>
            <person name="Scott J."/>
            <person name="Pierce K.A."/>
            <person name="Xavier R.J."/>
            <person name="Alm E.J."/>
        </authorList>
    </citation>
    <scope>NUCLEOTIDE SEQUENCE [LARGE SCALE GENOMIC DNA]</scope>
    <source>
        <strain evidence="14 16">BIOML-A6</strain>
    </source>
</reference>
<feature type="domain" description="Alpha glucuronidase N-terminal" evidence="10">
    <location>
        <begin position="26"/>
        <end position="146"/>
    </location>
</feature>
<dbReference type="InterPro" id="IPR011099">
    <property type="entry name" value="Glyco_hydro_67_C"/>
</dbReference>
<evidence type="ECO:0000256" key="9">
    <source>
        <dbReference type="RuleBase" id="RU361198"/>
    </source>
</evidence>
<evidence type="ECO:0000259" key="11">
    <source>
        <dbReference type="Pfam" id="PF07477"/>
    </source>
</evidence>
<feature type="domain" description="Glycosyl hydrolase family 67 C-terminal" evidence="11">
    <location>
        <begin position="470"/>
        <end position="691"/>
    </location>
</feature>
<feature type="active site" description="Proton donor" evidence="8">
    <location>
        <position position="307"/>
    </location>
</feature>
<sequence length="716" mass="82405">MNLKNICLFLLLCYTQWLHAENGYELWLRYKLVSKGEFYTSYCLKNRKVMFPGETESLIAAKKELQAGLSGLLNIPYTEEETLEDNMLIVGTPQSVPLFKEQAFHAEINGLSDEGYLILNCTIKGKKTTAIVARTDIGVLYGVFHYLRLIQTNQSLDKLHIKENPKLKYRVLNHWDNLNGTVERGYAGYSIWNWERLPSYKEQRYTDYARANASIGINGTVLNNVNAQAKSLRTDWLVKASGLADVFRPYGIKVYLTAKFSAPKEIGGLNTADPKDPQVRKWWKDKVEEIYSLIPDFGGFLVKANSEGQPGPQDYGCSHADGANMLAEALKPYGGIVFWRAFVYQNERHVDRVINGYNEFKPLDGEFAENVFVQPKNGPIDFQPREPFHPLFGGMPYTPLSLEFQITQENLGHAGHLVYLGTLFEEVLQSDTYENGKGSTVSKVLQNYQKTHGISAIAGVPNIGTDLNWTGHLFGQANWYAFGRLAWNPDTSSGKIAEDWARMTFSNDKSVLSLVLKIMMMSRETYVNYTMPLGLNHIMNYDTHNGPEPWHDDPVWTAFDYHKITKDSIGVNRTAKGTGATRQYHNPVGEMFDDIKQCPQEYLLWFHRVPWNYKMASGRNLWDELVYHYYKGVDEVRQIQTIWNELDGKIDRERFEHVASLLKYQEQEAIWWRDGCLLFFQEYSRLPIPANLEQPKHSLKYYKNIPFPHDWKGLYK</sequence>
<dbReference type="GeneID" id="66305960"/>
<feature type="active site" description="Proton acceptor" evidence="8">
    <location>
        <position position="409"/>
    </location>
</feature>
<evidence type="ECO:0000256" key="7">
    <source>
        <dbReference type="PIRNR" id="PIRNR029900"/>
    </source>
</evidence>
<dbReference type="PANTHER" id="PTHR39207:SF1">
    <property type="entry name" value="ALPHA-GLUCURONIDASE A"/>
    <property type="match status" value="1"/>
</dbReference>
<evidence type="ECO:0000256" key="6">
    <source>
        <dbReference type="ARBA" id="ARBA00023326"/>
    </source>
</evidence>
<dbReference type="Pfam" id="PF07488">
    <property type="entry name" value="Glyco_hydro_67M"/>
    <property type="match status" value="1"/>
</dbReference>
<evidence type="ECO:0000256" key="4">
    <source>
        <dbReference type="ARBA" id="ARBA00023277"/>
    </source>
</evidence>
<accession>A0A0P0G0T8</accession>
<dbReference type="SUPFAM" id="SSF51445">
    <property type="entry name" value="(Trans)glycosidases"/>
    <property type="match status" value="1"/>
</dbReference>
<dbReference type="AlphaFoldDB" id="A0A0P0G0T8"/>
<dbReference type="Pfam" id="PF07477">
    <property type="entry name" value="Glyco_hydro_67C"/>
    <property type="match status" value="1"/>
</dbReference>
<feature type="domain" description="Glycosyl hydrolase family 67 catalytic" evidence="12">
    <location>
        <begin position="150"/>
        <end position="469"/>
    </location>
</feature>
<keyword evidence="2 7" id="KW-0858">Xylan degradation</keyword>
<name>A0A0P0G0T8_9BACE</name>
<dbReference type="InterPro" id="IPR011395">
    <property type="entry name" value="Glyco_hydro_67_aGlcAse"/>
</dbReference>
<keyword evidence="6 9" id="KW-0624">Polysaccharide degradation</keyword>
<feature type="active site" description="Proton acceptor" evidence="8">
    <location>
        <position position="381"/>
    </location>
</feature>
<keyword evidence="4 9" id="KW-0119">Carbohydrate metabolism</keyword>
<dbReference type="EMBL" id="VVYV01000038">
    <property type="protein sequence ID" value="KAA5414752.1"/>
    <property type="molecule type" value="Genomic_DNA"/>
</dbReference>
<dbReference type="PIRSF" id="PIRSF029900">
    <property type="entry name" value="Alpha-glucuronds"/>
    <property type="match status" value="1"/>
</dbReference>
<evidence type="ECO:0000313" key="15">
    <source>
        <dbReference type="Proteomes" id="UP000061809"/>
    </source>
</evidence>